<gene>
    <name evidence="1" type="ORF">PY06989</name>
</gene>
<evidence type="ECO:0000313" key="1">
    <source>
        <dbReference type="EMBL" id="EAA19323.1"/>
    </source>
</evidence>
<reference evidence="1 2" key="1">
    <citation type="journal article" date="2002" name="Nature">
        <title>Genome sequence and comparative analysis of the model rodent malaria parasite Plasmodium yoelii yoelii.</title>
        <authorList>
            <person name="Carlton J.M."/>
            <person name="Angiuoli S.V."/>
            <person name="Suh B.B."/>
            <person name="Kooij T.W."/>
            <person name="Pertea M."/>
            <person name="Silva J.C."/>
            <person name="Ermolaeva M.D."/>
            <person name="Allen J.E."/>
            <person name="Selengut J.D."/>
            <person name="Koo H.L."/>
            <person name="Peterson J.D."/>
            <person name="Pop M."/>
            <person name="Kosack D.S."/>
            <person name="Shumway M.F."/>
            <person name="Bidwell S.L."/>
            <person name="Shallom S.J."/>
            <person name="van Aken S.E."/>
            <person name="Riedmuller S.B."/>
            <person name="Feldblyum T.V."/>
            <person name="Cho J.K."/>
            <person name="Quackenbush J."/>
            <person name="Sedegah M."/>
            <person name="Shoaibi A."/>
            <person name="Cummings L.M."/>
            <person name="Florens L."/>
            <person name="Yates J.R."/>
            <person name="Raine J.D."/>
            <person name="Sinden R.E."/>
            <person name="Harris M.A."/>
            <person name="Cunningham D.A."/>
            <person name="Preiser P.R."/>
            <person name="Bergman L.W."/>
            <person name="Vaidya A.B."/>
            <person name="van Lin L.H."/>
            <person name="Janse C.J."/>
            <person name="Waters A.P."/>
            <person name="Smith H.O."/>
            <person name="White O.R."/>
            <person name="Salzberg S.L."/>
            <person name="Venter J.C."/>
            <person name="Fraser C.M."/>
            <person name="Hoffman S.L."/>
            <person name="Gardner M.J."/>
            <person name="Carucci D.J."/>
        </authorList>
    </citation>
    <scope>NUCLEOTIDE SEQUENCE [LARGE SCALE GENOMIC DNA]</scope>
    <source>
        <strain evidence="1 2">17XNL</strain>
    </source>
</reference>
<organism evidence="1 2">
    <name type="scientific">Plasmodium yoelii yoelii</name>
    <dbReference type="NCBI Taxonomy" id="73239"/>
    <lineage>
        <taxon>Eukaryota</taxon>
        <taxon>Sar</taxon>
        <taxon>Alveolata</taxon>
        <taxon>Apicomplexa</taxon>
        <taxon>Aconoidasida</taxon>
        <taxon>Haemosporida</taxon>
        <taxon>Plasmodiidae</taxon>
        <taxon>Plasmodium</taxon>
        <taxon>Plasmodium (Vinckeia)</taxon>
    </lineage>
</organism>
<dbReference type="InParanoid" id="Q7R976"/>
<dbReference type="Proteomes" id="UP000008553">
    <property type="component" value="Unassembled WGS sequence"/>
</dbReference>
<sequence length="22" mass="2492">MLCDSFHISLCPFLGAYLNFIS</sequence>
<accession>Q7R976</accession>
<name>Q7R976_PLAYO</name>
<dbReference type="PaxDb" id="73239-Q7R976"/>
<evidence type="ECO:0000313" key="2">
    <source>
        <dbReference type="Proteomes" id="UP000008553"/>
    </source>
</evidence>
<proteinExistence type="predicted"/>
<dbReference type="AlphaFoldDB" id="Q7R976"/>
<dbReference type="EMBL" id="AABL01002465">
    <property type="protein sequence ID" value="EAA19323.1"/>
    <property type="molecule type" value="Genomic_DNA"/>
</dbReference>
<comment type="caution">
    <text evidence="1">The sequence shown here is derived from an EMBL/GenBank/DDBJ whole genome shotgun (WGS) entry which is preliminary data.</text>
</comment>
<protein>
    <submittedName>
        <fullName evidence="1">Uncharacterized protein</fullName>
    </submittedName>
</protein>
<keyword evidence="2" id="KW-1185">Reference proteome</keyword>